<feature type="transmembrane region" description="Helical" evidence="1">
    <location>
        <begin position="118"/>
        <end position="140"/>
    </location>
</feature>
<dbReference type="PANTHER" id="PTHR34262:SF1">
    <property type="entry name" value="TRANSMEMBRANE PROTEIN 220"/>
    <property type="match status" value="1"/>
</dbReference>
<feature type="transmembrane region" description="Helical" evidence="1">
    <location>
        <begin position="237"/>
        <end position="255"/>
    </location>
</feature>
<accession>A0A8B7NCS3</accession>
<keyword evidence="1" id="KW-0472">Membrane</keyword>
<dbReference type="AlphaFoldDB" id="A0A8B7NCS3"/>
<evidence type="ECO:0000256" key="1">
    <source>
        <dbReference type="SAM" id="Phobius"/>
    </source>
</evidence>
<dbReference type="OrthoDB" id="9924288at2759"/>
<keyword evidence="2" id="KW-1185">Reference proteome</keyword>
<gene>
    <name evidence="3" type="primary">LOC108668661</name>
</gene>
<dbReference type="Pfam" id="PF15071">
    <property type="entry name" value="TMEM220"/>
    <property type="match status" value="1"/>
</dbReference>
<dbReference type="PANTHER" id="PTHR34262">
    <property type="entry name" value="TRANSMEMBRANE PROTEIN 220"/>
    <property type="match status" value="1"/>
</dbReference>
<name>A0A8B7NCS3_HYAAZ</name>
<dbReference type="KEGG" id="hazt:108668661"/>
<protein>
    <submittedName>
        <fullName evidence="3">Uncharacterized protein LOC108668661</fullName>
    </submittedName>
</protein>
<reference evidence="3" key="1">
    <citation type="submission" date="2025-08" db="UniProtKB">
        <authorList>
            <consortium name="RefSeq"/>
        </authorList>
    </citation>
    <scope>IDENTIFICATION</scope>
    <source>
        <tissue evidence="3">Whole organism</tissue>
    </source>
</reference>
<evidence type="ECO:0000313" key="3">
    <source>
        <dbReference type="RefSeq" id="XP_018011393.1"/>
    </source>
</evidence>
<feature type="transmembrane region" description="Helical" evidence="1">
    <location>
        <begin position="152"/>
        <end position="173"/>
    </location>
</feature>
<feature type="transmembrane region" description="Helical" evidence="1">
    <location>
        <begin position="95"/>
        <end position="112"/>
    </location>
</feature>
<dbReference type="GeneID" id="108668661"/>
<proteinExistence type="predicted"/>
<sequence>MCALSMWNSLDIEKVERAQKDSTASSDSDIIKERFLVEDLSFVNQAEPSFSNTPEEIKIIGKEMDYSPLSQNRQEGNEICSEEVCNKFFIWKLRFLHTIMAAVLVFVGMQQIERPDAAVWIPLFTVPAVITLLSTLKVTFIDGVCMRSLVSVYLGSAICLLIFLATSLLVVMAKQTYDVTYNPLNFQEGREMMAVAVCVGWQKFHLFTVKEQARVTRNQKGHQRPATVSAQAMLKRLLTLIIIPGALFFATLSAVRFKAENMKG</sequence>
<evidence type="ECO:0000313" key="2">
    <source>
        <dbReference type="Proteomes" id="UP000694843"/>
    </source>
</evidence>
<dbReference type="Proteomes" id="UP000694843">
    <property type="component" value="Unplaced"/>
</dbReference>
<dbReference type="RefSeq" id="XP_018011393.1">
    <property type="nucleotide sequence ID" value="XM_018155904.2"/>
</dbReference>
<dbReference type="InterPro" id="IPR029377">
    <property type="entry name" value="TMEM220"/>
</dbReference>
<keyword evidence="1" id="KW-0812">Transmembrane</keyword>
<organism evidence="2 3">
    <name type="scientific">Hyalella azteca</name>
    <name type="common">Amphipod</name>
    <dbReference type="NCBI Taxonomy" id="294128"/>
    <lineage>
        <taxon>Eukaryota</taxon>
        <taxon>Metazoa</taxon>
        <taxon>Ecdysozoa</taxon>
        <taxon>Arthropoda</taxon>
        <taxon>Crustacea</taxon>
        <taxon>Multicrustacea</taxon>
        <taxon>Malacostraca</taxon>
        <taxon>Eumalacostraca</taxon>
        <taxon>Peracarida</taxon>
        <taxon>Amphipoda</taxon>
        <taxon>Senticaudata</taxon>
        <taxon>Talitrida</taxon>
        <taxon>Talitroidea</taxon>
        <taxon>Hyalellidae</taxon>
        <taxon>Hyalella</taxon>
    </lineage>
</organism>
<keyword evidence="1" id="KW-1133">Transmembrane helix</keyword>